<dbReference type="EMBL" id="SOCA01000003">
    <property type="protein sequence ID" value="TDU71457.1"/>
    <property type="molecule type" value="Genomic_DNA"/>
</dbReference>
<keyword evidence="5" id="KW-1185">Reference proteome</keyword>
<proteinExistence type="inferred from homology"/>
<dbReference type="RefSeq" id="WP_166647218.1">
    <property type="nucleotide sequence ID" value="NZ_SOCA01000003.1"/>
</dbReference>
<accession>A0A4R7S347</accession>
<organism evidence="4 5">
    <name type="scientific">Prosthecobacter fusiformis</name>
    <dbReference type="NCBI Taxonomy" id="48464"/>
    <lineage>
        <taxon>Bacteria</taxon>
        <taxon>Pseudomonadati</taxon>
        <taxon>Verrucomicrobiota</taxon>
        <taxon>Verrucomicrobiia</taxon>
        <taxon>Verrucomicrobiales</taxon>
        <taxon>Verrucomicrobiaceae</taxon>
        <taxon>Prosthecobacter</taxon>
    </lineage>
</organism>
<name>A0A4R7S347_9BACT</name>
<comment type="subcellular location">
    <subcellularLocation>
        <location evidence="1">Periplasm</location>
    </subcellularLocation>
</comment>
<evidence type="ECO:0000256" key="3">
    <source>
        <dbReference type="ARBA" id="ARBA00022729"/>
    </source>
</evidence>
<evidence type="ECO:0000256" key="1">
    <source>
        <dbReference type="ARBA" id="ARBA00004418"/>
    </source>
</evidence>
<evidence type="ECO:0000256" key="2">
    <source>
        <dbReference type="ARBA" id="ARBA00010742"/>
    </source>
</evidence>
<sequence>MKQRPLISLGSIVVVALVLVLWTAALQLPTPTQSEPLRVAVGMWAGAEPWILAREAGELDARKINLVEMNWTSAAMRAVGNRVVDAAVLSLDEVIRQIHQGYPLKIVMITDISRGADLLMARPGINSVEELRGGRIGYEPRTSGSWLLSKALKNSNLKLSDVQPVPLNPAEVEEIFGQLSLDGVVVAEPWKERMRSLNLNNVYDTSRPGSSIVRVLAVHPDAIIEYREVLIALMTAHFKWVPELVEGGVEVDPVLRREGISAEVFANIISRLEWVDVEENRKLLGHKDAWLGDFFLNLQKGLVEDAISGGRLEPSEVFDSSLLEELP</sequence>
<evidence type="ECO:0000313" key="4">
    <source>
        <dbReference type="EMBL" id="TDU71457.1"/>
    </source>
</evidence>
<protein>
    <submittedName>
        <fullName evidence="4">NitT/TauT family transport system substrate-binding protein</fullName>
    </submittedName>
</protein>
<dbReference type="PANTHER" id="PTHR30024:SF47">
    <property type="entry name" value="TAURINE-BINDING PERIPLASMIC PROTEIN"/>
    <property type="match status" value="1"/>
</dbReference>
<dbReference type="SUPFAM" id="SSF53850">
    <property type="entry name" value="Periplasmic binding protein-like II"/>
    <property type="match status" value="1"/>
</dbReference>
<gene>
    <name evidence="4" type="ORF">EI77_02583</name>
</gene>
<dbReference type="GO" id="GO:0042597">
    <property type="term" value="C:periplasmic space"/>
    <property type="evidence" value="ECO:0007669"/>
    <property type="project" value="UniProtKB-SubCell"/>
</dbReference>
<keyword evidence="3" id="KW-0732">Signal</keyword>
<dbReference type="PANTHER" id="PTHR30024">
    <property type="entry name" value="ALIPHATIC SULFONATES-BINDING PROTEIN-RELATED"/>
    <property type="match status" value="1"/>
</dbReference>
<dbReference type="Proteomes" id="UP000295662">
    <property type="component" value="Unassembled WGS sequence"/>
</dbReference>
<dbReference type="AlphaFoldDB" id="A0A4R7S347"/>
<comment type="similarity">
    <text evidence="2">Belongs to the bacterial solute-binding protein SsuA/TauA family.</text>
</comment>
<comment type="caution">
    <text evidence="4">The sequence shown here is derived from an EMBL/GenBank/DDBJ whole genome shotgun (WGS) entry which is preliminary data.</text>
</comment>
<dbReference type="Gene3D" id="3.40.190.10">
    <property type="entry name" value="Periplasmic binding protein-like II"/>
    <property type="match status" value="2"/>
</dbReference>
<reference evidence="4 5" key="1">
    <citation type="submission" date="2019-03" db="EMBL/GenBank/DDBJ databases">
        <title>Genomic Encyclopedia of Archaeal and Bacterial Type Strains, Phase II (KMG-II): from individual species to whole genera.</title>
        <authorList>
            <person name="Goeker M."/>
        </authorList>
    </citation>
    <scope>NUCLEOTIDE SEQUENCE [LARGE SCALE GENOMIC DNA]</scope>
    <source>
        <strain evidence="4 5">ATCC 25309</strain>
    </source>
</reference>
<evidence type="ECO:0000313" key="5">
    <source>
        <dbReference type="Proteomes" id="UP000295662"/>
    </source>
</evidence>
<dbReference type="Pfam" id="PF13379">
    <property type="entry name" value="NMT1_2"/>
    <property type="match status" value="1"/>
</dbReference>